<keyword evidence="3" id="KW-0963">Cytoplasm</keyword>
<evidence type="ECO:0000313" key="4">
    <source>
        <dbReference type="EMBL" id="EBO3620747.1"/>
    </source>
</evidence>
<protein>
    <submittedName>
        <fullName evidence="5">Nucleoid-associated protein</fullName>
    </submittedName>
</protein>
<dbReference type="EMBL" id="AAGJRW010000013">
    <property type="protein sequence ID" value="EBO8104279.1"/>
    <property type="molecule type" value="Genomic_DNA"/>
</dbReference>
<evidence type="ECO:0000256" key="1">
    <source>
        <dbReference type="ARBA" id="ARBA00004453"/>
    </source>
</evidence>
<dbReference type="PANTHER" id="PTHR38772">
    <property type="match status" value="1"/>
</dbReference>
<comment type="similarity">
    <text evidence="2">Belongs to the YejK family.</text>
</comment>
<sequence>MLNNVSYVTQRLLLTDYNSFCVRVSVFLATFNYFLRINNVTEITLNNVIVHELLKEAKKPMIPGKRMKFRDTTLDLSSEIVLKLINEINELYGKKGNSAYYGVFKKELTERGPVPDAIENYTCLAKPSSQDFIDLSVGIMNKLADEAEKQLWSSGGVIVFADYVRDGVNFFLITMIKQKEGIRLSSKLEPELLEQLDLTKINQAARINFDKFLKYQNSSVIDKQDLSYLSFISTTTQKTASGYFILALGCDKGITSNNATKSLPTEVMRFFGKHSEIKHHARDFKSDVINYINHQFECKKTVKLSDISAMAYEHMTYVDEQAREKLSNDLVTYLNSEEIRIPVEFNVSRSGLNQLLNIKYKGDGYSFNFEKALLGTTADADICYNSENGSLTFTKLPKDAVQDIEHALKEKLQTGDGDDK</sequence>
<organism evidence="5">
    <name type="scientific">Salmonella enterica</name>
    <name type="common">Salmonella choleraesuis</name>
    <dbReference type="NCBI Taxonomy" id="28901"/>
    <lineage>
        <taxon>Bacteria</taxon>
        <taxon>Pseudomonadati</taxon>
        <taxon>Pseudomonadota</taxon>
        <taxon>Gammaproteobacteria</taxon>
        <taxon>Enterobacterales</taxon>
        <taxon>Enterobacteriaceae</taxon>
        <taxon>Salmonella</taxon>
    </lineage>
</organism>
<comment type="subcellular location">
    <subcellularLocation>
        <location evidence="1">Cytoplasm</location>
        <location evidence="1">Nucleoid</location>
    </subcellularLocation>
</comment>
<dbReference type="GO" id="GO:0043590">
    <property type="term" value="C:bacterial nucleoid"/>
    <property type="evidence" value="ECO:0007669"/>
    <property type="project" value="TreeGrafter"/>
</dbReference>
<evidence type="ECO:0000313" key="5">
    <source>
        <dbReference type="EMBL" id="EBO8104279.1"/>
    </source>
</evidence>
<dbReference type="PANTHER" id="PTHR38772:SF1">
    <property type="entry name" value="NUCLEOID-ASSOCIATED PROTEIN YEJK"/>
    <property type="match status" value="1"/>
</dbReference>
<evidence type="ECO:0000256" key="3">
    <source>
        <dbReference type="ARBA" id="ARBA00022490"/>
    </source>
</evidence>
<dbReference type="EMBL" id="AAGWQQ010000105">
    <property type="protein sequence ID" value="EBS7984779.1"/>
    <property type="molecule type" value="Genomic_DNA"/>
</dbReference>
<evidence type="ECO:0000313" key="7">
    <source>
        <dbReference type="EMBL" id="EBT6288387.1"/>
    </source>
</evidence>
<gene>
    <name evidence="4" type="ORF">B6N72_03555</name>
    <name evidence="6" type="ORF">CEJ09_23740</name>
    <name evidence="7" type="ORF">CNP70_02440</name>
    <name evidence="5" type="ORF">D3S21_15595</name>
</gene>
<evidence type="ECO:0000313" key="6">
    <source>
        <dbReference type="EMBL" id="EBS7984779.1"/>
    </source>
</evidence>
<dbReference type="EMBL" id="AAGIGS010000002">
    <property type="protein sequence ID" value="EBO3620747.1"/>
    <property type="molecule type" value="Genomic_DNA"/>
</dbReference>
<dbReference type="EMBL" id="AAGZJS010000002">
    <property type="protein sequence ID" value="EBT6288387.1"/>
    <property type="molecule type" value="Genomic_DNA"/>
</dbReference>
<dbReference type="GO" id="GO:0003690">
    <property type="term" value="F:double-stranded DNA binding"/>
    <property type="evidence" value="ECO:0007669"/>
    <property type="project" value="TreeGrafter"/>
</dbReference>
<dbReference type="Pfam" id="PF04245">
    <property type="entry name" value="NA37"/>
    <property type="match status" value="1"/>
</dbReference>
<proteinExistence type="inferred from homology"/>
<evidence type="ECO:0000256" key="2">
    <source>
        <dbReference type="ARBA" id="ARBA00009035"/>
    </source>
</evidence>
<accession>A0A5U1R9N3</accession>
<dbReference type="InterPro" id="IPR007358">
    <property type="entry name" value="Nucleoid_associated_NdpA"/>
</dbReference>
<name>A0A5U1R9N3_SALER</name>
<comment type="caution">
    <text evidence="5">The sequence shown here is derived from an EMBL/GenBank/DDBJ whole genome shotgun (WGS) entry which is preliminary data.</text>
</comment>
<dbReference type="AlphaFoldDB" id="A0A5U1R9N3"/>
<reference evidence="5" key="1">
    <citation type="submission" date="2018-09" db="EMBL/GenBank/DDBJ databases">
        <authorList>
            <consortium name="PulseNet: The National Subtyping Network for Foodborne Disease Surveillance"/>
            <person name="Tarr C.L."/>
            <person name="Trees E."/>
            <person name="Katz L.S."/>
            <person name="Carleton-Romer H.A."/>
            <person name="Stroika S."/>
            <person name="Kucerova Z."/>
            <person name="Roache K.F."/>
            <person name="Sabol A.L."/>
            <person name="Besser J."/>
            <person name="Gerner-Smidt P."/>
        </authorList>
    </citation>
    <scope>NUCLEOTIDE SEQUENCE</scope>
    <source>
        <strain evidence="4">PNUSAS009482</strain>
        <strain evidence="6">PNUSAS015592</strain>
        <strain evidence="7">PNUSAS023047</strain>
        <strain evidence="5">PNUSAS051318</strain>
    </source>
</reference>
<dbReference type="GO" id="GO:0003727">
    <property type="term" value="F:single-stranded RNA binding"/>
    <property type="evidence" value="ECO:0007669"/>
    <property type="project" value="TreeGrafter"/>
</dbReference>